<evidence type="ECO:0000256" key="3">
    <source>
        <dbReference type="ARBA" id="ARBA00022741"/>
    </source>
</evidence>
<evidence type="ECO:0000256" key="2">
    <source>
        <dbReference type="ARBA" id="ARBA00022448"/>
    </source>
</evidence>
<accession>A0A415E790</accession>
<dbReference type="InterPro" id="IPR003593">
    <property type="entry name" value="AAA+_ATPase"/>
</dbReference>
<keyword evidence="7" id="KW-1185">Reference proteome</keyword>
<dbReference type="PROSITE" id="PS00211">
    <property type="entry name" value="ABC_TRANSPORTER_1"/>
    <property type="match status" value="1"/>
</dbReference>
<keyword evidence="2" id="KW-0813">Transport</keyword>
<dbReference type="GeneID" id="83005245"/>
<dbReference type="AlphaFoldDB" id="A0A415E790"/>
<evidence type="ECO:0000313" key="6">
    <source>
        <dbReference type="EMBL" id="RHJ89574.1"/>
    </source>
</evidence>
<dbReference type="InterPro" id="IPR050763">
    <property type="entry name" value="ABC_transporter_ATP-binding"/>
</dbReference>
<dbReference type="Proteomes" id="UP000284841">
    <property type="component" value="Unassembled WGS sequence"/>
</dbReference>
<dbReference type="PANTHER" id="PTHR42711">
    <property type="entry name" value="ABC TRANSPORTER ATP-BINDING PROTEIN"/>
    <property type="match status" value="1"/>
</dbReference>
<dbReference type="InterPro" id="IPR027417">
    <property type="entry name" value="P-loop_NTPase"/>
</dbReference>
<name>A0A415E790_9FIRM</name>
<dbReference type="SUPFAM" id="SSF52540">
    <property type="entry name" value="P-loop containing nucleoside triphosphate hydrolases"/>
    <property type="match status" value="1"/>
</dbReference>
<dbReference type="GO" id="GO:0016887">
    <property type="term" value="F:ATP hydrolysis activity"/>
    <property type="evidence" value="ECO:0007669"/>
    <property type="project" value="InterPro"/>
</dbReference>
<dbReference type="PROSITE" id="PS50893">
    <property type="entry name" value="ABC_TRANSPORTER_2"/>
    <property type="match status" value="1"/>
</dbReference>
<sequence>MNHIIEVDHLMKSYGTVKAVQDISFYVEEGGLFAFLGPNGAGKSTTINMICTFLRPDGGSVVVDGSRLGEDDKHIRENIGIVFQNSLLDDLLTVEENLFIRGSFYNLKGDALKKAVLKAAKATELMGFLRRPYGKLSGGQRRRADIARALIHTPRVLFLDEPTTGLDPQSRRSIWNTIKKLQAEQGMTVFLTTHYMEEAEDADYCIVVDDGKIAAKGTPSDLKGRYAKDKLRILLAESGETINLKLGSTIEALEILKKYEGDIKEFTVEKGSMDDVFIGITGKEIRE</sequence>
<dbReference type="InterPro" id="IPR017871">
    <property type="entry name" value="ABC_transporter-like_CS"/>
</dbReference>
<evidence type="ECO:0000256" key="1">
    <source>
        <dbReference type="ARBA" id="ARBA00005417"/>
    </source>
</evidence>
<protein>
    <submittedName>
        <fullName evidence="6">ABC transporter ATP-binding protein</fullName>
    </submittedName>
</protein>
<dbReference type="EMBL" id="QRMS01000001">
    <property type="protein sequence ID" value="RHJ89574.1"/>
    <property type="molecule type" value="Genomic_DNA"/>
</dbReference>
<dbReference type="GO" id="GO:0005524">
    <property type="term" value="F:ATP binding"/>
    <property type="evidence" value="ECO:0007669"/>
    <property type="project" value="UniProtKB-KW"/>
</dbReference>
<dbReference type="Pfam" id="PF00005">
    <property type="entry name" value="ABC_tran"/>
    <property type="match status" value="1"/>
</dbReference>
<evidence type="ECO:0000259" key="5">
    <source>
        <dbReference type="PROSITE" id="PS50893"/>
    </source>
</evidence>
<dbReference type="OrthoDB" id="9804819at2"/>
<dbReference type="PANTHER" id="PTHR42711:SF5">
    <property type="entry name" value="ABC TRANSPORTER ATP-BINDING PROTEIN NATA"/>
    <property type="match status" value="1"/>
</dbReference>
<keyword evidence="3" id="KW-0547">Nucleotide-binding</keyword>
<evidence type="ECO:0000256" key="4">
    <source>
        <dbReference type="ARBA" id="ARBA00022840"/>
    </source>
</evidence>
<reference evidence="6 7" key="1">
    <citation type="submission" date="2018-08" db="EMBL/GenBank/DDBJ databases">
        <title>A genome reference for cultivated species of the human gut microbiota.</title>
        <authorList>
            <person name="Zou Y."/>
            <person name="Xue W."/>
            <person name="Luo G."/>
        </authorList>
    </citation>
    <scope>NUCLEOTIDE SEQUENCE [LARGE SCALE GENOMIC DNA]</scope>
    <source>
        <strain evidence="6 7">AM07-24</strain>
    </source>
</reference>
<dbReference type="SMART" id="SM00382">
    <property type="entry name" value="AAA"/>
    <property type="match status" value="1"/>
</dbReference>
<dbReference type="InterPro" id="IPR003439">
    <property type="entry name" value="ABC_transporter-like_ATP-bd"/>
</dbReference>
<organism evidence="6 7">
    <name type="scientific">Emergencia timonensis</name>
    <dbReference type="NCBI Taxonomy" id="1776384"/>
    <lineage>
        <taxon>Bacteria</taxon>
        <taxon>Bacillati</taxon>
        <taxon>Bacillota</taxon>
        <taxon>Clostridia</taxon>
        <taxon>Peptostreptococcales</taxon>
        <taxon>Anaerovoracaceae</taxon>
        <taxon>Emergencia</taxon>
    </lineage>
</organism>
<dbReference type="RefSeq" id="WP_067540054.1">
    <property type="nucleotide sequence ID" value="NZ_AP025567.1"/>
</dbReference>
<gene>
    <name evidence="6" type="ORF">DW099_03100</name>
</gene>
<dbReference type="STRING" id="1776384.GCA_900086585_02928"/>
<proteinExistence type="inferred from homology"/>
<keyword evidence="4 6" id="KW-0067">ATP-binding</keyword>
<comment type="caution">
    <text evidence="6">The sequence shown here is derived from an EMBL/GenBank/DDBJ whole genome shotgun (WGS) entry which is preliminary data.</text>
</comment>
<dbReference type="Gene3D" id="3.40.50.300">
    <property type="entry name" value="P-loop containing nucleotide triphosphate hydrolases"/>
    <property type="match status" value="1"/>
</dbReference>
<feature type="domain" description="ABC transporter" evidence="5">
    <location>
        <begin position="5"/>
        <end position="235"/>
    </location>
</feature>
<comment type="similarity">
    <text evidence="1">Belongs to the ABC transporter superfamily.</text>
</comment>
<evidence type="ECO:0000313" key="7">
    <source>
        <dbReference type="Proteomes" id="UP000284841"/>
    </source>
</evidence>